<comment type="caution">
    <text evidence="2">The sequence shown here is derived from an EMBL/GenBank/DDBJ whole genome shotgun (WGS) entry which is preliminary data.</text>
</comment>
<keyword evidence="1" id="KW-1133">Transmembrane helix</keyword>
<evidence type="ECO:0000256" key="1">
    <source>
        <dbReference type="SAM" id="Phobius"/>
    </source>
</evidence>
<dbReference type="EMBL" id="DSOV01000016">
    <property type="protein sequence ID" value="HEN41639.1"/>
    <property type="molecule type" value="Genomic_DNA"/>
</dbReference>
<name>A0A831U070_GEOME</name>
<protein>
    <submittedName>
        <fullName evidence="2">Uncharacterized protein</fullName>
    </submittedName>
</protein>
<organism evidence="2">
    <name type="scientific">Geobacter metallireducens</name>
    <dbReference type="NCBI Taxonomy" id="28232"/>
    <lineage>
        <taxon>Bacteria</taxon>
        <taxon>Pseudomonadati</taxon>
        <taxon>Thermodesulfobacteriota</taxon>
        <taxon>Desulfuromonadia</taxon>
        <taxon>Geobacterales</taxon>
        <taxon>Geobacteraceae</taxon>
        <taxon>Geobacter</taxon>
    </lineage>
</organism>
<dbReference type="AlphaFoldDB" id="A0A831U070"/>
<keyword evidence="1" id="KW-0472">Membrane</keyword>
<reference evidence="2" key="1">
    <citation type="journal article" date="2020" name="mSystems">
        <title>Genome- and Community-Level Interaction Insights into Carbon Utilization and Element Cycling Functions of Hydrothermarchaeota in Hydrothermal Sediment.</title>
        <authorList>
            <person name="Zhou Z."/>
            <person name="Liu Y."/>
            <person name="Xu W."/>
            <person name="Pan J."/>
            <person name="Luo Z.H."/>
            <person name="Li M."/>
        </authorList>
    </citation>
    <scope>NUCLEOTIDE SEQUENCE [LARGE SCALE GENOMIC DNA]</scope>
    <source>
        <strain evidence="2">SpSt-349</strain>
    </source>
</reference>
<gene>
    <name evidence="2" type="ORF">ENQ87_04555</name>
</gene>
<accession>A0A831U070</accession>
<keyword evidence="1" id="KW-0812">Transmembrane</keyword>
<proteinExistence type="predicted"/>
<feature type="transmembrane region" description="Helical" evidence="1">
    <location>
        <begin position="6"/>
        <end position="28"/>
    </location>
</feature>
<sequence>MTATDVMDTLVMMAVLTAGTIGLVLLALRREDAAGVEPDDVSVPRFRVESLGWVLSVGDALIYIDAVQPLHAERLRYRIAVRPDGAEMVEVFKVVADDVPSV</sequence>
<evidence type="ECO:0000313" key="2">
    <source>
        <dbReference type="EMBL" id="HEN41639.1"/>
    </source>
</evidence>